<feature type="domain" description="Heterokaryon incompatibility" evidence="1">
    <location>
        <begin position="22"/>
        <end position="109"/>
    </location>
</feature>
<proteinExistence type="predicted"/>
<accession>A0A1Y1ZFG1</accession>
<comment type="caution">
    <text evidence="2">The sequence shown here is derived from an EMBL/GenBank/DDBJ whole genome shotgun (WGS) entry which is preliminary data.</text>
</comment>
<sequence>MRFLSVLTFEFHEFYDSQIPPYAILSHRWEEEEVTYQDMMAGARWKKGFEKIRECCLQAHVDGFDYVWIDTCCIDKSSSAELSEAINSMYKWYQRSAVCYAYLSDVRPDGSDRQNWIRQASSIEAFLNSKWWTRGWTLQELIAPSIVKFFGQGVIDWIEIGSKASLVASISSKTGIDEETLHGQDVRKASIARRMSWTSTRQTTRSEDMAYCLLGIFGVNMPLLYGEGNRAFLRLQVQSVCHFW</sequence>
<dbReference type="STRING" id="1231657.A0A1Y1ZFG1"/>
<dbReference type="EMBL" id="MCFA01000092">
    <property type="protein sequence ID" value="ORY08990.1"/>
    <property type="molecule type" value="Genomic_DNA"/>
</dbReference>
<organism evidence="2 3">
    <name type="scientific">Clohesyomyces aquaticus</name>
    <dbReference type="NCBI Taxonomy" id="1231657"/>
    <lineage>
        <taxon>Eukaryota</taxon>
        <taxon>Fungi</taxon>
        <taxon>Dikarya</taxon>
        <taxon>Ascomycota</taxon>
        <taxon>Pezizomycotina</taxon>
        <taxon>Dothideomycetes</taxon>
        <taxon>Pleosporomycetidae</taxon>
        <taxon>Pleosporales</taxon>
        <taxon>Lindgomycetaceae</taxon>
        <taxon>Clohesyomyces</taxon>
    </lineage>
</organism>
<dbReference type="Proteomes" id="UP000193144">
    <property type="component" value="Unassembled WGS sequence"/>
</dbReference>
<evidence type="ECO:0000313" key="3">
    <source>
        <dbReference type="Proteomes" id="UP000193144"/>
    </source>
</evidence>
<keyword evidence="3" id="KW-1185">Reference proteome</keyword>
<dbReference type="AlphaFoldDB" id="A0A1Y1ZFG1"/>
<evidence type="ECO:0000313" key="2">
    <source>
        <dbReference type="EMBL" id="ORY08990.1"/>
    </source>
</evidence>
<evidence type="ECO:0000259" key="1">
    <source>
        <dbReference type="Pfam" id="PF06985"/>
    </source>
</evidence>
<reference evidence="2 3" key="1">
    <citation type="submission" date="2016-07" db="EMBL/GenBank/DDBJ databases">
        <title>Pervasive Adenine N6-methylation of Active Genes in Fungi.</title>
        <authorList>
            <consortium name="DOE Joint Genome Institute"/>
            <person name="Mondo S.J."/>
            <person name="Dannebaum R.O."/>
            <person name="Kuo R.C."/>
            <person name="Labutti K."/>
            <person name="Haridas S."/>
            <person name="Kuo A."/>
            <person name="Salamov A."/>
            <person name="Ahrendt S.R."/>
            <person name="Lipzen A."/>
            <person name="Sullivan W."/>
            <person name="Andreopoulos W.B."/>
            <person name="Clum A."/>
            <person name="Lindquist E."/>
            <person name="Daum C."/>
            <person name="Ramamoorthy G.K."/>
            <person name="Gryganskyi A."/>
            <person name="Culley D."/>
            <person name="Magnuson J.K."/>
            <person name="James T.Y."/>
            <person name="O'Malley M.A."/>
            <person name="Stajich J.E."/>
            <person name="Spatafora J.W."/>
            <person name="Visel A."/>
            <person name="Grigoriev I.V."/>
        </authorList>
    </citation>
    <scope>NUCLEOTIDE SEQUENCE [LARGE SCALE GENOMIC DNA]</scope>
    <source>
        <strain evidence="2 3">CBS 115471</strain>
    </source>
</reference>
<dbReference type="OrthoDB" id="20872at2759"/>
<dbReference type="Pfam" id="PF06985">
    <property type="entry name" value="HET"/>
    <property type="match status" value="1"/>
</dbReference>
<dbReference type="PANTHER" id="PTHR10622:SF10">
    <property type="entry name" value="HET DOMAIN-CONTAINING PROTEIN"/>
    <property type="match status" value="1"/>
</dbReference>
<name>A0A1Y1ZFG1_9PLEO</name>
<dbReference type="InterPro" id="IPR010730">
    <property type="entry name" value="HET"/>
</dbReference>
<protein>
    <submittedName>
        <fullName evidence="2">Heterokaryon incompatibility protein-domain-containing protein</fullName>
    </submittedName>
</protein>
<dbReference type="PANTHER" id="PTHR10622">
    <property type="entry name" value="HET DOMAIN-CONTAINING PROTEIN"/>
    <property type="match status" value="1"/>
</dbReference>
<gene>
    <name evidence="2" type="ORF">BCR34DRAFT_569038</name>
</gene>